<name>A0A562U8M3_9SPHI</name>
<keyword evidence="2" id="KW-1185">Reference proteome</keyword>
<reference evidence="1 2" key="1">
    <citation type="submission" date="2019-07" db="EMBL/GenBank/DDBJ databases">
        <title>Genomic Encyclopedia of Archaeal and Bacterial Type Strains, Phase II (KMG-II): from individual species to whole genera.</title>
        <authorList>
            <person name="Goeker M."/>
        </authorList>
    </citation>
    <scope>NUCLEOTIDE SEQUENCE [LARGE SCALE GENOMIC DNA]</scope>
    <source>
        <strain evidence="1 2">ATCC BAA-1854</strain>
    </source>
</reference>
<organism evidence="1 2">
    <name type="scientific">Mucilaginibacter frigoritolerans</name>
    <dbReference type="NCBI Taxonomy" id="652788"/>
    <lineage>
        <taxon>Bacteria</taxon>
        <taxon>Pseudomonadati</taxon>
        <taxon>Bacteroidota</taxon>
        <taxon>Sphingobacteriia</taxon>
        <taxon>Sphingobacteriales</taxon>
        <taxon>Sphingobacteriaceae</taxon>
        <taxon>Mucilaginibacter</taxon>
    </lineage>
</organism>
<dbReference type="Proteomes" id="UP000317010">
    <property type="component" value="Unassembled WGS sequence"/>
</dbReference>
<evidence type="ECO:0000313" key="2">
    <source>
        <dbReference type="Proteomes" id="UP000317010"/>
    </source>
</evidence>
<dbReference type="AlphaFoldDB" id="A0A562U8M3"/>
<gene>
    <name evidence="1" type="ORF">JN11_01692</name>
</gene>
<evidence type="ECO:0000313" key="1">
    <source>
        <dbReference type="EMBL" id="TWJ01541.1"/>
    </source>
</evidence>
<comment type="caution">
    <text evidence="1">The sequence shown here is derived from an EMBL/GenBank/DDBJ whole genome shotgun (WGS) entry which is preliminary data.</text>
</comment>
<sequence length="80" mass="9116">MFKSNLPVYAIVELLMLLANIDQSIGSYKDHSIKDDEVKVKTTGGILYFPKNIIMQQFENPELVSADDLNDLINTFKPIR</sequence>
<accession>A0A562U8M3</accession>
<dbReference type="RefSeq" id="WP_144911563.1">
    <property type="nucleotide sequence ID" value="NZ_VLLI01000004.1"/>
</dbReference>
<proteinExistence type="predicted"/>
<dbReference type="OrthoDB" id="770182at2"/>
<dbReference type="EMBL" id="VLLI01000004">
    <property type="protein sequence ID" value="TWJ01541.1"/>
    <property type="molecule type" value="Genomic_DNA"/>
</dbReference>
<protein>
    <submittedName>
        <fullName evidence="1">Uncharacterized protein</fullName>
    </submittedName>
</protein>